<evidence type="ECO:0000259" key="10">
    <source>
        <dbReference type="Pfam" id="PF00768"/>
    </source>
</evidence>
<proteinExistence type="inferred from homology"/>
<evidence type="ECO:0000256" key="2">
    <source>
        <dbReference type="ARBA" id="ARBA00022729"/>
    </source>
</evidence>
<dbReference type="GO" id="GO:0016787">
    <property type="term" value="F:hydrolase activity"/>
    <property type="evidence" value="ECO:0007669"/>
    <property type="project" value="UniProtKB-KW"/>
</dbReference>
<evidence type="ECO:0000313" key="12">
    <source>
        <dbReference type="EMBL" id="MDX6805161.1"/>
    </source>
</evidence>
<accession>A0ABU4RJZ5</accession>
<keyword evidence="13" id="KW-1185">Reference proteome</keyword>
<dbReference type="Proteomes" id="UP001274321">
    <property type="component" value="Unassembled WGS sequence"/>
</dbReference>
<sequence length="565" mass="58729">MRALSAALVLGLMATTPSEAAKKKASSKKELSQKSRAKKAPAGGGYNPPYSAIVVDAKTGRVLHSDSQNAIRHPASLTKVMTLYVLFEELERGSVDLDTPLKVSANAARQAPSKLGLRPGETIRVEDAIKALVTKSANDVAYTIGENLSGSETAFAQRMTRKARALGMSSTVYANASGLPDDRQVTTAADLAILGRAVQDRFPKYFPYFNTRTFTWKGRVIGNHNRLVGSVRGVDGIKTGFVRASGFNLLTSANDNGRSIVAVVLGGRSGASRDAAMRKLVAENLPKASTGAKTSVIAEGRVAPEPLPTLTTQVAAAAPVAATTTTTTTATRMPLPKPRTPDLAAVESTPVPAPSRPAAVTAAAAPAAPTVPASAATPATSPDAIARRIAMATAVATTPVQPDMRWVVGSQPAANENRANGGTTPGSSPRQVAQVEIQRPVEAGMLIPSMRPAPEPRAASTKVAAAYADEPTAGNGALAAIAPQRPGWQIQIGATDDAAKAAALLDRAQPTMRKIDSRAQSFTETVNKGEVTLYRARFAGLTETSAQAACKALKKSALSCFALKN</sequence>
<reference evidence="12 13" key="1">
    <citation type="submission" date="2023-11" db="EMBL/GenBank/DDBJ databases">
        <authorList>
            <person name="Bao R."/>
        </authorList>
    </citation>
    <scope>NUCLEOTIDE SEQUENCE [LARGE SCALE GENOMIC DNA]</scope>
    <source>
        <strain evidence="12 13">PJ23</strain>
    </source>
</reference>
<feature type="signal peptide" evidence="9">
    <location>
        <begin position="1"/>
        <end position="20"/>
    </location>
</feature>
<dbReference type="InterPro" id="IPR001967">
    <property type="entry name" value="Peptidase_S11_N"/>
</dbReference>
<evidence type="ECO:0000256" key="8">
    <source>
        <dbReference type="SAM" id="MobiDB-lite"/>
    </source>
</evidence>
<feature type="chain" id="PRO_5045647205" evidence="9">
    <location>
        <begin position="21"/>
        <end position="565"/>
    </location>
</feature>
<dbReference type="Pfam" id="PF00768">
    <property type="entry name" value="Peptidase_S11"/>
    <property type="match status" value="1"/>
</dbReference>
<evidence type="ECO:0000256" key="5">
    <source>
        <dbReference type="ARBA" id="ARBA00022984"/>
    </source>
</evidence>
<dbReference type="EMBL" id="JAXAFJ010000002">
    <property type="protein sequence ID" value="MDX6805161.1"/>
    <property type="molecule type" value="Genomic_DNA"/>
</dbReference>
<feature type="region of interest" description="Disordered" evidence="8">
    <location>
        <begin position="321"/>
        <end position="360"/>
    </location>
</feature>
<dbReference type="InterPro" id="IPR007730">
    <property type="entry name" value="SPOR-like_dom"/>
</dbReference>
<dbReference type="PRINTS" id="PR00725">
    <property type="entry name" value="DADACBPTASE1"/>
</dbReference>
<comment type="caution">
    <text evidence="12">The sequence shown here is derived from an EMBL/GenBank/DDBJ whole genome shotgun (WGS) entry which is preliminary data.</text>
</comment>
<evidence type="ECO:0000313" key="13">
    <source>
        <dbReference type="Proteomes" id="UP001274321"/>
    </source>
</evidence>
<dbReference type="PANTHER" id="PTHR21581">
    <property type="entry name" value="D-ALANYL-D-ALANINE CARBOXYPEPTIDASE"/>
    <property type="match status" value="1"/>
</dbReference>
<evidence type="ECO:0000256" key="7">
    <source>
        <dbReference type="RuleBase" id="RU004016"/>
    </source>
</evidence>
<feature type="domain" description="SPOR" evidence="11">
    <location>
        <begin position="487"/>
        <end position="563"/>
    </location>
</feature>
<feature type="compositionally biased region" description="Low complexity" evidence="8">
    <location>
        <begin position="321"/>
        <end position="331"/>
    </location>
</feature>
<feature type="domain" description="Peptidase S11 D-alanyl-D-alanine carboxypeptidase A N-terminal" evidence="10">
    <location>
        <begin position="51"/>
        <end position="268"/>
    </location>
</feature>
<dbReference type="Gene3D" id="3.40.710.10">
    <property type="entry name" value="DD-peptidase/beta-lactamase superfamily"/>
    <property type="match status" value="1"/>
</dbReference>
<organism evidence="12 13">
    <name type="scientific">Terrihabitans rhizophilus</name>
    <dbReference type="NCBI Taxonomy" id="3092662"/>
    <lineage>
        <taxon>Bacteria</taxon>
        <taxon>Pseudomonadati</taxon>
        <taxon>Pseudomonadota</taxon>
        <taxon>Alphaproteobacteria</taxon>
        <taxon>Hyphomicrobiales</taxon>
        <taxon>Terrihabitans</taxon>
    </lineage>
</organism>
<keyword evidence="3 12" id="KW-0378">Hydrolase</keyword>
<keyword evidence="6" id="KW-0961">Cell wall biogenesis/degradation</keyword>
<dbReference type="RefSeq" id="WP_319843290.1">
    <property type="nucleotide sequence ID" value="NZ_JAXAFJ010000002.1"/>
</dbReference>
<feature type="region of interest" description="Disordered" evidence="8">
    <location>
        <begin position="19"/>
        <end position="44"/>
    </location>
</feature>
<keyword evidence="5" id="KW-0573">Peptidoglycan synthesis</keyword>
<keyword evidence="4" id="KW-0133">Cell shape</keyword>
<evidence type="ECO:0000256" key="1">
    <source>
        <dbReference type="ARBA" id="ARBA00007164"/>
    </source>
</evidence>
<protein>
    <submittedName>
        <fullName evidence="12">Serine hydrolase</fullName>
    </submittedName>
</protein>
<evidence type="ECO:0000256" key="4">
    <source>
        <dbReference type="ARBA" id="ARBA00022960"/>
    </source>
</evidence>
<dbReference type="PANTHER" id="PTHR21581:SF6">
    <property type="entry name" value="TRAFFICKING PROTEIN PARTICLE COMPLEX SUBUNIT 12"/>
    <property type="match status" value="1"/>
</dbReference>
<name>A0ABU4RJZ5_9HYPH</name>
<dbReference type="InterPro" id="IPR012338">
    <property type="entry name" value="Beta-lactam/transpept-like"/>
</dbReference>
<evidence type="ECO:0000256" key="3">
    <source>
        <dbReference type="ARBA" id="ARBA00022801"/>
    </source>
</evidence>
<evidence type="ECO:0000256" key="9">
    <source>
        <dbReference type="SAM" id="SignalP"/>
    </source>
</evidence>
<evidence type="ECO:0000259" key="11">
    <source>
        <dbReference type="Pfam" id="PF05036"/>
    </source>
</evidence>
<comment type="similarity">
    <text evidence="1 7">Belongs to the peptidase S11 family.</text>
</comment>
<evidence type="ECO:0000256" key="6">
    <source>
        <dbReference type="ARBA" id="ARBA00023316"/>
    </source>
</evidence>
<dbReference type="SUPFAM" id="SSF56601">
    <property type="entry name" value="beta-lactamase/transpeptidase-like"/>
    <property type="match status" value="1"/>
</dbReference>
<dbReference type="InterPro" id="IPR018044">
    <property type="entry name" value="Peptidase_S11"/>
</dbReference>
<dbReference type="Pfam" id="PF05036">
    <property type="entry name" value="SPOR"/>
    <property type="match status" value="1"/>
</dbReference>
<keyword evidence="2 9" id="KW-0732">Signal</keyword>
<gene>
    <name evidence="12" type="ORF">SCD90_03700</name>
</gene>